<protein>
    <submittedName>
        <fullName evidence="2">Uncharacterized protein</fullName>
    </submittedName>
</protein>
<sequence length="375" mass="41129">MTHHAADDDILYPWNSLVKNVEDISRSATSSGFGQSPAAFSDLNALSPEINHFRNNPIFAEKLLSAFVWQFLSQRIFGNEELDSGNFWLEVPADQKAPLRLSDIEQAQHQRAFIARQFQLDPEVCHHRLAYLGDALVGRLRQYLQSSSALEDRLREVVEQAVSLDADMQKQSAHYFVRFYPLVLATSTSFTPISQRFDKYFMREDGESSDPSAENRPGTSSGRHPRSSSRGPTSSNRPGTSSGERPRSRSRPRTSGNRPGTSSNRPGTSSGRPKSSHNRPGTSNGPARPATAFTGNRVALVVTPALLRAGHMTGHSFGSQYVLSRASVITTRQLERQIPGFSIDNVPSTSSRRPSSSAGPAPAPEKEAGCCCIVM</sequence>
<evidence type="ECO:0000313" key="3">
    <source>
        <dbReference type="Proteomes" id="UP000799640"/>
    </source>
</evidence>
<reference evidence="2" key="1">
    <citation type="journal article" date="2020" name="Stud. Mycol.">
        <title>101 Dothideomycetes genomes: a test case for predicting lifestyles and emergence of pathogens.</title>
        <authorList>
            <person name="Haridas S."/>
            <person name="Albert R."/>
            <person name="Binder M."/>
            <person name="Bloem J."/>
            <person name="Labutti K."/>
            <person name="Salamov A."/>
            <person name="Andreopoulos B."/>
            <person name="Baker S."/>
            <person name="Barry K."/>
            <person name="Bills G."/>
            <person name="Bluhm B."/>
            <person name="Cannon C."/>
            <person name="Castanera R."/>
            <person name="Culley D."/>
            <person name="Daum C."/>
            <person name="Ezra D."/>
            <person name="Gonzalez J."/>
            <person name="Henrissat B."/>
            <person name="Kuo A."/>
            <person name="Liang C."/>
            <person name="Lipzen A."/>
            <person name="Lutzoni F."/>
            <person name="Magnuson J."/>
            <person name="Mondo S."/>
            <person name="Nolan M."/>
            <person name="Ohm R."/>
            <person name="Pangilinan J."/>
            <person name="Park H.-J."/>
            <person name="Ramirez L."/>
            <person name="Alfaro M."/>
            <person name="Sun H."/>
            <person name="Tritt A."/>
            <person name="Yoshinaga Y."/>
            <person name="Zwiers L.-H."/>
            <person name="Turgeon B."/>
            <person name="Goodwin S."/>
            <person name="Spatafora J."/>
            <person name="Crous P."/>
            <person name="Grigoriev I."/>
        </authorList>
    </citation>
    <scope>NUCLEOTIDE SEQUENCE</scope>
    <source>
        <strain evidence="2">CBS 262.69</strain>
    </source>
</reference>
<evidence type="ECO:0000256" key="1">
    <source>
        <dbReference type="SAM" id="MobiDB-lite"/>
    </source>
</evidence>
<dbReference type="OrthoDB" id="10645357at2759"/>
<organism evidence="2 3">
    <name type="scientific">Trichodelitschia bisporula</name>
    <dbReference type="NCBI Taxonomy" id="703511"/>
    <lineage>
        <taxon>Eukaryota</taxon>
        <taxon>Fungi</taxon>
        <taxon>Dikarya</taxon>
        <taxon>Ascomycota</taxon>
        <taxon>Pezizomycotina</taxon>
        <taxon>Dothideomycetes</taxon>
        <taxon>Dothideomycetes incertae sedis</taxon>
        <taxon>Phaeotrichales</taxon>
        <taxon>Phaeotrichaceae</taxon>
        <taxon>Trichodelitschia</taxon>
    </lineage>
</organism>
<proteinExistence type="predicted"/>
<accession>A0A6G1HTH0</accession>
<feature type="region of interest" description="Disordered" evidence="1">
    <location>
        <begin position="204"/>
        <end position="292"/>
    </location>
</feature>
<evidence type="ECO:0000313" key="2">
    <source>
        <dbReference type="EMBL" id="KAF2399035.1"/>
    </source>
</evidence>
<feature type="region of interest" description="Disordered" evidence="1">
    <location>
        <begin position="339"/>
        <end position="366"/>
    </location>
</feature>
<gene>
    <name evidence="2" type="ORF">EJ06DRAFT_67930</name>
</gene>
<name>A0A6G1HTH0_9PEZI</name>
<dbReference type="EMBL" id="ML996698">
    <property type="protein sequence ID" value="KAF2399035.1"/>
    <property type="molecule type" value="Genomic_DNA"/>
</dbReference>
<feature type="compositionally biased region" description="Low complexity" evidence="1">
    <location>
        <begin position="347"/>
        <end position="360"/>
    </location>
</feature>
<dbReference type="Proteomes" id="UP000799640">
    <property type="component" value="Unassembled WGS sequence"/>
</dbReference>
<dbReference type="AlphaFoldDB" id="A0A6G1HTH0"/>
<keyword evidence="3" id="KW-1185">Reference proteome</keyword>
<feature type="compositionally biased region" description="Low complexity" evidence="1">
    <location>
        <begin position="216"/>
        <end position="243"/>
    </location>
</feature>
<feature type="compositionally biased region" description="Polar residues" evidence="1">
    <location>
        <begin position="261"/>
        <end position="285"/>
    </location>
</feature>